<evidence type="ECO:0000313" key="8">
    <source>
        <dbReference type="EMBL" id="QDT23522.1"/>
    </source>
</evidence>
<keyword evidence="3 6" id="KW-0227">DNA damage</keyword>
<comment type="function">
    <text evidence="6">May nick specific sequences that contain T:G mispairs resulting from m5C-deamination.</text>
</comment>
<dbReference type="GO" id="GO:0006298">
    <property type="term" value="P:mismatch repair"/>
    <property type="evidence" value="ECO:0007669"/>
    <property type="project" value="UniProtKB-UniRule"/>
</dbReference>
<organism evidence="8 9">
    <name type="scientific">Gimesia chilikensis</name>
    <dbReference type="NCBI Taxonomy" id="2605989"/>
    <lineage>
        <taxon>Bacteria</taxon>
        <taxon>Pseudomonadati</taxon>
        <taxon>Planctomycetota</taxon>
        <taxon>Planctomycetia</taxon>
        <taxon>Planctomycetales</taxon>
        <taxon>Planctomycetaceae</taxon>
        <taxon>Gimesia</taxon>
    </lineage>
</organism>
<dbReference type="AlphaFoldDB" id="A0A517PVX4"/>
<dbReference type="GO" id="GO:0004519">
    <property type="term" value="F:endonuclease activity"/>
    <property type="evidence" value="ECO:0007669"/>
    <property type="project" value="UniProtKB-KW"/>
</dbReference>
<keyword evidence="5 6" id="KW-0234">DNA repair</keyword>
<comment type="similarity">
    <text evidence="6">Belongs to the vsr family.</text>
</comment>
<dbReference type="CDD" id="cd00221">
    <property type="entry name" value="Vsr"/>
    <property type="match status" value="1"/>
</dbReference>
<keyword evidence="2 6" id="KW-0255">Endonuclease</keyword>
<dbReference type="Pfam" id="PF03852">
    <property type="entry name" value="Vsr"/>
    <property type="match status" value="1"/>
</dbReference>
<evidence type="ECO:0000256" key="3">
    <source>
        <dbReference type="ARBA" id="ARBA00022763"/>
    </source>
</evidence>
<dbReference type="NCBIfam" id="TIGR00632">
    <property type="entry name" value="vsr"/>
    <property type="match status" value="1"/>
</dbReference>
<evidence type="ECO:0000256" key="2">
    <source>
        <dbReference type="ARBA" id="ARBA00022759"/>
    </source>
</evidence>
<dbReference type="REBASE" id="356423">
    <property type="entry name" value="V.Pba66A1ORF53390P"/>
</dbReference>
<dbReference type="InterPro" id="IPR011335">
    <property type="entry name" value="Restrct_endonuc-II-like"/>
</dbReference>
<evidence type="ECO:0000256" key="1">
    <source>
        <dbReference type="ARBA" id="ARBA00022722"/>
    </source>
</evidence>
<evidence type="ECO:0000313" key="9">
    <source>
        <dbReference type="Proteomes" id="UP000320421"/>
    </source>
</evidence>
<reference evidence="8 9" key="1">
    <citation type="submission" date="2019-02" db="EMBL/GenBank/DDBJ databases">
        <title>Deep-cultivation of Planctomycetes and their phenomic and genomic characterization uncovers novel biology.</title>
        <authorList>
            <person name="Wiegand S."/>
            <person name="Jogler M."/>
            <person name="Boedeker C."/>
            <person name="Pinto D."/>
            <person name="Vollmers J."/>
            <person name="Rivas-Marin E."/>
            <person name="Kohn T."/>
            <person name="Peeters S.H."/>
            <person name="Heuer A."/>
            <person name="Rast P."/>
            <person name="Oberbeckmann S."/>
            <person name="Bunk B."/>
            <person name="Jeske O."/>
            <person name="Meyerdierks A."/>
            <person name="Storesund J.E."/>
            <person name="Kallscheuer N."/>
            <person name="Luecker S."/>
            <person name="Lage O.M."/>
            <person name="Pohl T."/>
            <person name="Merkel B.J."/>
            <person name="Hornburger P."/>
            <person name="Mueller R.-W."/>
            <person name="Bruemmer F."/>
            <person name="Labrenz M."/>
            <person name="Spormann A.M."/>
            <person name="Op den Camp H."/>
            <person name="Overmann J."/>
            <person name="Amann R."/>
            <person name="Jetten M.S.M."/>
            <person name="Mascher T."/>
            <person name="Medema M.H."/>
            <person name="Devos D.P."/>
            <person name="Kaster A.-K."/>
            <person name="Ovreas L."/>
            <person name="Rohde M."/>
            <person name="Galperin M.Y."/>
            <person name="Jogler C."/>
        </authorList>
    </citation>
    <scope>NUCLEOTIDE SEQUENCE [LARGE SCALE GENOMIC DNA]</scope>
    <source>
        <strain evidence="8 9">HG66A1</strain>
    </source>
</reference>
<dbReference type="EC" id="3.1.-.-" evidence="6"/>
<dbReference type="SUPFAM" id="SSF52980">
    <property type="entry name" value="Restriction endonuclease-like"/>
    <property type="match status" value="1"/>
</dbReference>
<proteinExistence type="inferred from homology"/>
<dbReference type="Proteomes" id="UP000320421">
    <property type="component" value="Chromosome"/>
</dbReference>
<evidence type="ECO:0000256" key="5">
    <source>
        <dbReference type="ARBA" id="ARBA00023204"/>
    </source>
</evidence>
<keyword evidence="9" id="KW-1185">Reference proteome</keyword>
<dbReference type="GO" id="GO:0016787">
    <property type="term" value="F:hydrolase activity"/>
    <property type="evidence" value="ECO:0007669"/>
    <property type="project" value="UniProtKB-KW"/>
</dbReference>
<keyword evidence="1 6" id="KW-0540">Nuclease</keyword>
<evidence type="ECO:0000256" key="4">
    <source>
        <dbReference type="ARBA" id="ARBA00022801"/>
    </source>
</evidence>
<feature type="region of interest" description="Disordered" evidence="7">
    <location>
        <begin position="1"/>
        <end position="22"/>
    </location>
</feature>
<keyword evidence="4 6" id="KW-0378">Hydrolase</keyword>
<dbReference type="RefSeq" id="WP_197996806.1">
    <property type="nucleotide sequence ID" value="NZ_CP036266.1"/>
</dbReference>
<evidence type="ECO:0000256" key="6">
    <source>
        <dbReference type="PIRNR" id="PIRNR018267"/>
    </source>
</evidence>
<name>A0A517PVX4_9PLAN</name>
<evidence type="ECO:0000256" key="7">
    <source>
        <dbReference type="SAM" id="MobiDB-lite"/>
    </source>
</evidence>
<dbReference type="PIRSF" id="PIRSF018267">
    <property type="entry name" value="VSR_endonuc"/>
    <property type="match status" value="1"/>
</dbReference>
<dbReference type="InterPro" id="IPR004603">
    <property type="entry name" value="DNA_mismatch_endonuc_vsr"/>
</dbReference>
<sequence>MMDTVDRNTRSKIMKSVPQKNTKPEMRLRKALHRMGFRYRLHDKRLPGSPDLVFPKHKAIIFVHGCFWHRHGCKQTTTPKSRKEFWKAKFKANIQRDKKNILELENAGWRVIVVWECELKNSDQNDLFEKIQDFLLNVKTV</sequence>
<protein>
    <recommendedName>
        <fullName evidence="6">Very short patch repair endonuclease</fullName>
        <ecNumber evidence="6">3.1.-.-</ecNumber>
    </recommendedName>
</protein>
<dbReference type="Gene3D" id="3.40.960.10">
    <property type="entry name" value="VSR Endonuclease"/>
    <property type="match status" value="1"/>
</dbReference>
<gene>
    <name evidence="8" type="primary">vsr</name>
    <name evidence="8" type="ORF">HG66A1_53430</name>
</gene>
<dbReference type="EMBL" id="CP036266">
    <property type="protein sequence ID" value="QDT23522.1"/>
    <property type="molecule type" value="Genomic_DNA"/>
</dbReference>
<accession>A0A517PVX4</accession>